<dbReference type="PANTHER" id="PTHR46902:SF1">
    <property type="entry name" value="DOMON DOMAIN-CONTAINING PROTEIN FRRS1L"/>
    <property type="match status" value="1"/>
</dbReference>
<evidence type="ECO:0008006" key="13">
    <source>
        <dbReference type="Google" id="ProtNLM"/>
    </source>
</evidence>
<evidence type="ECO:0000256" key="4">
    <source>
        <dbReference type="ARBA" id="ARBA00022692"/>
    </source>
</evidence>
<comment type="subcellular location">
    <subcellularLocation>
        <location evidence="2">Membrane</location>
    </subcellularLocation>
</comment>
<dbReference type="SMART" id="SM00665">
    <property type="entry name" value="B561"/>
    <property type="match status" value="1"/>
</dbReference>
<accession>A0A3B4DV09</accession>
<dbReference type="GO" id="GO:0099072">
    <property type="term" value="P:regulation of postsynaptic membrane neurotransmitter receptor levels"/>
    <property type="evidence" value="ECO:0007669"/>
    <property type="project" value="TreeGrafter"/>
</dbReference>
<reference evidence="11" key="2">
    <citation type="submission" date="2025-08" db="UniProtKB">
        <authorList>
            <consortium name="Ensembl"/>
        </authorList>
    </citation>
    <scope>IDENTIFICATION</scope>
</reference>
<reference evidence="11 12" key="1">
    <citation type="submission" date="2020-10" db="EMBL/GenBank/DDBJ databases">
        <title>Pygocentrus nattereri (red-bellied piranha) genome, fPygNat1, primary haplotype.</title>
        <authorList>
            <person name="Myers G."/>
            <person name="Meyer A."/>
            <person name="Karagic N."/>
            <person name="Pippel M."/>
            <person name="Winkler S."/>
            <person name="Tracey A."/>
            <person name="Wood J."/>
            <person name="Formenti G."/>
            <person name="Howe K."/>
            <person name="Fedrigo O."/>
            <person name="Jarvis E.D."/>
        </authorList>
    </citation>
    <scope>NUCLEOTIDE SEQUENCE [LARGE SCALE GENOMIC DNA]</scope>
</reference>
<dbReference type="PROSITE" id="PS50939">
    <property type="entry name" value="CYTOCHROME_B561"/>
    <property type="match status" value="1"/>
</dbReference>
<dbReference type="InterPro" id="IPR006593">
    <property type="entry name" value="Cyt_b561/ferric_Rdtase_TM"/>
</dbReference>
<keyword evidence="3" id="KW-0813">Transport</keyword>
<comment type="cofactor">
    <cofactor evidence="1">
        <name>heme b</name>
        <dbReference type="ChEBI" id="CHEBI:60344"/>
    </cofactor>
</comment>
<dbReference type="CDD" id="cd09628">
    <property type="entry name" value="DOMON_SDR_2_like"/>
    <property type="match status" value="1"/>
</dbReference>
<organism evidence="11 12">
    <name type="scientific">Pygocentrus nattereri</name>
    <name type="common">Red-bellied piranha</name>
    <dbReference type="NCBI Taxonomy" id="42514"/>
    <lineage>
        <taxon>Eukaryota</taxon>
        <taxon>Metazoa</taxon>
        <taxon>Chordata</taxon>
        <taxon>Craniata</taxon>
        <taxon>Vertebrata</taxon>
        <taxon>Euteleostomi</taxon>
        <taxon>Actinopterygii</taxon>
        <taxon>Neopterygii</taxon>
        <taxon>Teleostei</taxon>
        <taxon>Ostariophysi</taxon>
        <taxon>Characiformes</taxon>
        <taxon>Characoidei</taxon>
        <taxon>Pygocentrus</taxon>
    </lineage>
</organism>
<evidence type="ECO:0000256" key="2">
    <source>
        <dbReference type="ARBA" id="ARBA00004370"/>
    </source>
</evidence>
<evidence type="ECO:0000256" key="7">
    <source>
        <dbReference type="ARBA" id="ARBA00023136"/>
    </source>
</evidence>
<dbReference type="GeneTree" id="ENSGT00940000164178"/>
<keyword evidence="6 8" id="KW-1133">Transmembrane helix</keyword>
<keyword evidence="4 8" id="KW-0812">Transmembrane</keyword>
<feature type="domain" description="DOMON" evidence="9">
    <location>
        <begin position="32"/>
        <end position="147"/>
    </location>
</feature>
<evidence type="ECO:0000256" key="3">
    <source>
        <dbReference type="ARBA" id="ARBA00022448"/>
    </source>
</evidence>
<dbReference type="PROSITE" id="PS50836">
    <property type="entry name" value="DOMON"/>
    <property type="match status" value="1"/>
</dbReference>
<protein>
    <recommendedName>
        <fullName evidence="13">DOMON domain-containing protein</fullName>
    </recommendedName>
</protein>
<evidence type="ECO:0000256" key="5">
    <source>
        <dbReference type="ARBA" id="ARBA00022982"/>
    </source>
</evidence>
<evidence type="ECO:0000259" key="10">
    <source>
        <dbReference type="PROSITE" id="PS50939"/>
    </source>
</evidence>
<dbReference type="STRING" id="42514.ENSPNAP00000026916"/>
<dbReference type="Pfam" id="PF03351">
    <property type="entry name" value="DOMON"/>
    <property type="match status" value="1"/>
</dbReference>
<dbReference type="GO" id="GO:1900449">
    <property type="term" value="P:regulation of glutamate receptor signaling pathway"/>
    <property type="evidence" value="ECO:0007669"/>
    <property type="project" value="InterPro"/>
</dbReference>
<dbReference type="Gene3D" id="1.20.120.1770">
    <property type="match status" value="1"/>
</dbReference>
<feature type="transmembrane region" description="Helical" evidence="8">
    <location>
        <begin position="324"/>
        <end position="346"/>
    </location>
</feature>
<evidence type="ECO:0000256" key="8">
    <source>
        <dbReference type="SAM" id="Phobius"/>
    </source>
</evidence>
<dbReference type="GO" id="GO:0016020">
    <property type="term" value="C:membrane"/>
    <property type="evidence" value="ECO:0007669"/>
    <property type="project" value="UniProtKB-SubCell"/>
</dbReference>
<dbReference type="InterPro" id="IPR042789">
    <property type="entry name" value="FRRS1L"/>
</dbReference>
<keyword evidence="12" id="KW-1185">Reference proteome</keyword>
<dbReference type="AlphaFoldDB" id="A0A3B4DV09"/>
<evidence type="ECO:0000256" key="1">
    <source>
        <dbReference type="ARBA" id="ARBA00001970"/>
    </source>
</evidence>
<feature type="domain" description="Cytochrome b561" evidence="10">
    <location>
        <begin position="151"/>
        <end position="349"/>
    </location>
</feature>
<name>A0A3B4DV09_PYGNA</name>
<feature type="transmembrane region" description="Helical" evidence="8">
    <location>
        <begin position="291"/>
        <end position="312"/>
    </location>
</feature>
<evidence type="ECO:0000313" key="11">
    <source>
        <dbReference type="Ensembl" id="ENSPNAP00000026916.1"/>
    </source>
</evidence>
<feature type="transmembrane region" description="Helical" evidence="8">
    <location>
        <begin position="358"/>
        <end position="379"/>
    </location>
</feature>
<dbReference type="Ensembl" id="ENSPNAT00000003914.2">
    <property type="protein sequence ID" value="ENSPNAP00000026916.1"/>
    <property type="gene ID" value="ENSPNAG00000012300.2"/>
</dbReference>
<keyword evidence="7 8" id="KW-0472">Membrane</keyword>
<reference evidence="11" key="3">
    <citation type="submission" date="2025-09" db="UniProtKB">
        <authorList>
            <consortium name="Ensembl"/>
        </authorList>
    </citation>
    <scope>IDENTIFICATION</scope>
</reference>
<sequence length="382" mass="41644">MMLQMSILSVGCGIEKVCFSQPTDCNPAADMSCYFMSVMSSPNTSAITIELQGQANGYISFGFSDDKMMGNDDIYICGTDSNGTVQVQHAFSTGKSRPTILSLGNVSDITASMMHGVISCSFISRNPISTVRTTGQDSTYFLMFAYGSSIDGLIQYHGGNKFVSSSRVDIFNPQILASAPRHQITKAHGSLMLIAWMTTTSIGMISARYLKAVTKGRGCCGKDFWFLAHVSLMSLSVVMTAASFILVFAHKRRWSGGAHSVLGCIVMILSLIQPIAAAFRCAPQHKRRFIFNWLHALNAVVIKVLAVAALFTGLLRFDGSRIHWLAKVMGGFVGWEVLFYIIQDAYKCSFPLQVHTEIILVVLFFLGNLAFLLALLIGIGTA</sequence>
<dbReference type="OMA" id="PPICADN"/>
<evidence type="ECO:0000256" key="6">
    <source>
        <dbReference type="ARBA" id="ARBA00022989"/>
    </source>
</evidence>
<proteinExistence type="predicted"/>
<dbReference type="Proteomes" id="UP001501920">
    <property type="component" value="Chromosome 3"/>
</dbReference>
<dbReference type="InterPro" id="IPR005018">
    <property type="entry name" value="DOMON_domain"/>
</dbReference>
<feature type="transmembrane region" description="Helical" evidence="8">
    <location>
        <begin position="224"/>
        <end position="248"/>
    </location>
</feature>
<feature type="transmembrane region" description="Helical" evidence="8">
    <location>
        <begin position="191"/>
        <end position="212"/>
    </location>
</feature>
<dbReference type="SMART" id="SM00664">
    <property type="entry name" value="DoH"/>
    <property type="match status" value="1"/>
</dbReference>
<keyword evidence="5" id="KW-0249">Electron transport</keyword>
<evidence type="ECO:0000259" key="9">
    <source>
        <dbReference type="PROSITE" id="PS50836"/>
    </source>
</evidence>
<feature type="transmembrane region" description="Helical" evidence="8">
    <location>
        <begin position="260"/>
        <end position="279"/>
    </location>
</feature>
<dbReference type="CDD" id="cd08760">
    <property type="entry name" value="Cyt_b561_FRRS1_like"/>
    <property type="match status" value="1"/>
</dbReference>
<evidence type="ECO:0000313" key="12">
    <source>
        <dbReference type="Proteomes" id="UP001501920"/>
    </source>
</evidence>
<dbReference type="PANTHER" id="PTHR46902">
    <property type="entry name" value="DOMON DOMAIN-CONTAINING PROTEIN FRRS1L"/>
    <property type="match status" value="1"/>
</dbReference>